<reference evidence="9" key="1">
    <citation type="journal article" date="2014" name="Nat. Commun.">
        <title>Genomic adaptations of the halophilic Dead Sea filamentous fungus Eurotium rubrum.</title>
        <authorList>
            <person name="Kis-Papo T."/>
            <person name="Weig A.R."/>
            <person name="Riley R."/>
            <person name="Persoh D."/>
            <person name="Salamov A."/>
            <person name="Sun H."/>
            <person name="Lipzen A."/>
            <person name="Wasser S.P."/>
            <person name="Rambold G."/>
            <person name="Grigoriev I.V."/>
            <person name="Nevo E."/>
        </authorList>
    </citation>
    <scope>NUCLEOTIDE SEQUENCE [LARGE SCALE GENOMIC DNA]</scope>
    <source>
        <strain evidence="9">CBS 135680</strain>
    </source>
</reference>
<dbReference type="GeneID" id="63700840"/>
<evidence type="ECO:0000256" key="6">
    <source>
        <dbReference type="ARBA" id="ARBA00023136"/>
    </source>
</evidence>
<keyword evidence="4" id="KW-0999">Mitochondrion inner membrane</keyword>
<keyword evidence="4" id="KW-0496">Mitochondrion</keyword>
<sequence length="515" mass="55933">MASREGINPLRPYYIPPSLGLEHNNTSASSTDIAPTSSTQVFSSSARDLLPDLDYSEYLDSSSSASDWVRDAVNRAFWRYTTVLTAQPFDVAKTILQAYVVPDPYEEGSKGSRRRSVPRGGESAYGTTEDEEDQQDYHSSDDESSYFTSAAPRGSSPGASRSRGRSRRREITDRSGYIPSSASSRYSLSLKNPSSLMETISQLWATSGPTSLWKASNATFIYSLLLPTLNTFIRSLLSAIVGLPEEEIASSMTADILASTSPIVTLVLSFISSSLSSLILAPIDTARTFLILTPATHGPRSLLRAIKLLPTANSTIPAHLVPITILHSSLPNFILTTTPFFLKTYLSLDPILNPSMWSMFTFLGSGLEMAIRFPLETVLRRAQIASYTCPSIRQSPSIRRVPGLSPRDASPSAPVDPAAEIETIIPTPQTYRGIIGTIWGIVYEEGATAPPENERAHELLKKPVLQRKKQGQGIQGLYRGWRIGMWGIVGIWGAGVLGSAGGSGDEEVMVSGGRF</sequence>
<dbReference type="Gene3D" id="1.50.40.10">
    <property type="entry name" value="Mitochondrial carrier domain"/>
    <property type="match status" value="1"/>
</dbReference>
<dbReference type="STRING" id="1388766.A0A017SGQ0"/>
<evidence type="ECO:0000256" key="7">
    <source>
        <dbReference type="SAM" id="MobiDB-lite"/>
    </source>
</evidence>
<evidence type="ECO:0000256" key="2">
    <source>
        <dbReference type="ARBA" id="ARBA00022692"/>
    </source>
</evidence>
<name>A0A017SGQ0_ASPRC</name>
<keyword evidence="3" id="KW-0677">Repeat</keyword>
<keyword evidence="6" id="KW-0472">Membrane</keyword>
<dbReference type="GO" id="GO:0031966">
    <property type="term" value="C:mitochondrial membrane"/>
    <property type="evidence" value="ECO:0007669"/>
    <property type="project" value="UniProtKB-SubCell"/>
</dbReference>
<organism evidence="8 9">
    <name type="scientific">Aspergillus ruber (strain CBS 135680)</name>
    <dbReference type="NCBI Taxonomy" id="1388766"/>
    <lineage>
        <taxon>Eukaryota</taxon>
        <taxon>Fungi</taxon>
        <taxon>Dikarya</taxon>
        <taxon>Ascomycota</taxon>
        <taxon>Pezizomycotina</taxon>
        <taxon>Eurotiomycetes</taxon>
        <taxon>Eurotiomycetidae</taxon>
        <taxon>Eurotiales</taxon>
        <taxon>Aspergillaceae</taxon>
        <taxon>Aspergillus</taxon>
        <taxon>Aspergillus subgen. Aspergillus</taxon>
    </lineage>
</organism>
<dbReference type="PANTHER" id="PTHR24089">
    <property type="entry name" value="SOLUTE CARRIER FAMILY 25"/>
    <property type="match status" value="1"/>
</dbReference>
<feature type="region of interest" description="Disordered" evidence="7">
    <location>
        <begin position="104"/>
        <end position="178"/>
    </location>
</feature>
<dbReference type="Proteomes" id="UP000019804">
    <property type="component" value="Unassembled WGS sequence"/>
</dbReference>
<keyword evidence="2" id="KW-0812">Transmembrane</keyword>
<feature type="compositionally biased region" description="Low complexity" evidence="7">
    <location>
        <begin position="149"/>
        <end position="161"/>
    </location>
</feature>
<protein>
    <submittedName>
        <fullName evidence="8">Putative mitochondrial fusion protein</fullName>
    </submittedName>
</protein>
<evidence type="ECO:0000256" key="4">
    <source>
        <dbReference type="ARBA" id="ARBA00022792"/>
    </source>
</evidence>
<proteinExistence type="predicted"/>
<dbReference type="RefSeq" id="XP_040639522.1">
    <property type="nucleotide sequence ID" value="XM_040785716.1"/>
</dbReference>
<comment type="subcellular location">
    <subcellularLocation>
        <location evidence="1">Mitochondrion membrane</location>
    </subcellularLocation>
</comment>
<evidence type="ECO:0000256" key="1">
    <source>
        <dbReference type="ARBA" id="ARBA00004325"/>
    </source>
</evidence>
<keyword evidence="5" id="KW-1133">Transmembrane helix</keyword>
<evidence type="ECO:0000256" key="5">
    <source>
        <dbReference type="ARBA" id="ARBA00022989"/>
    </source>
</evidence>
<evidence type="ECO:0000313" key="8">
    <source>
        <dbReference type="EMBL" id="EYE95834.1"/>
    </source>
</evidence>
<dbReference type="InterPro" id="IPR023395">
    <property type="entry name" value="MCP_dom_sf"/>
</dbReference>
<gene>
    <name evidence="8" type="ORF">EURHEDRAFT_498667</name>
</gene>
<keyword evidence="9" id="KW-1185">Reference proteome</keyword>
<evidence type="ECO:0000256" key="3">
    <source>
        <dbReference type="ARBA" id="ARBA00022737"/>
    </source>
</evidence>
<dbReference type="HOGENOM" id="CLU_029376_1_0_1"/>
<dbReference type="OrthoDB" id="77989at2759"/>
<evidence type="ECO:0000313" key="9">
    <source>
        <dbReference type="Proteomes" id="UP000019804"/>
    </source>
</evidence>
<dbReference type="AlphaFoldDB" id="A0A017SGQ0"/>
<dbReference type="EMBL" id="KK088420">
    <property type="protein sequence ID" value="EYE95834.1"/>
    <property type="molecule type" value="Genomic_DNA"/>
</dbReference>
<dbReference type="SUPFAM" id="SSF103506">
    <property type="entry name" value="Mitochondrial carrier"/>
    <property type="match status" value="1"/>
</dbReference>
<accession>A0A017SGQ0</accession>